<name>A0AAN8NSK4_POLSC</name>
<dbReference type="AlphaFoldDB" id="A0AAN8NSK4"/>
<protein>
    <submittedName>
        <fullName evidence="2">Uncharacterized protein</fullName>
    </submittedName>
</protein>
<feature type="compositionally biased region" description="Basic and acidic residues" evidence="1">
    <location>
        <begin position="31"/>
        <end position="55"/>
    </location>
</feature>
<sequence length="100" mass="11293">MTDYLYDSLEEDEPETKNPTGDDGQFAGDSTRSESEIFGDERGRCRYGDTPEKVSSDVGAQGTVPFHTETPSSAARQAREENRKPVYETNRYFDALHEYS</sequence>
<organism evidence="2 3">
    <name type="scientific">Polyplax serrata</name>
    <name type="common">Common mouse louse</name>
    <dbReference type="NCBI Taxonomy" id="468196"/>
    <lineage>
        <taxon>Eukaryota</taxon>
        <taxon>Metazoa</taxon>
        <taxon>Ecdysozoa</taxon>
        <taxon>Arthropoda</taxon>
        <taxon>Hexapoda</taxon>
        <taxon>Insecta</taxon>
        <taxon>Pterygota</taxon>
        <taxon>Neoptera</taxon>
        <taxon>Paraneoptera</taxon>
        <taxon>Psocodea</taxon>
        <taxon>Troctomorpha</taxon>
        <taxon>Phthiraptera</taxon>
        <taxon>Anoplura</taxon>
        <taxon>Polyplacidae</taxon>
        <taxon>Polyplax</taxon>
    </lineage>
</organism>
<comment type="caution">
    <text evidence="2">The sequence shown here is derived from an EMBL/GenBank/DDBJ whole genome shotgun (WGS) entry which is preliminary data.</text>
</comment>
<feature type="compositionally biased region" description="Basic and acidic residues" evidence="1">
    <location>
        <begin position="77"/>
        <end position="86"/>
    </location>
</feature>
<feature type="region of interest" description="Disordered" evidence="1">
    <location>
        <begin position="1"/>
        <end position="89"/>
    </location>
</feature>
<evidence type="ECO:0000313" key="3">
    <source>
        <dbReference type="Proteomes" id="UP001372834"/>
    </source>
</evidence>
<accession>A0AAN8NSK4</accession>
<evidence type="ECO:0000313" key="2">
    <source>
        <dbReference type="EMBL" id="KAK6625803.1"/>
    </source>
</evidence>
<gene>
    <name evidence="2" type="ORF">RUM43_006102</name>
</gene>
<evidence type="ECO:0000256" key="1">
    <source>
        <dbReference type="SAM" id="MobiDB-lite"/>
    </source>
</evidence>
<proteinExistence type="predicted"/>
<reference evidence="2 3" key="1">
    <citation type="submission" date="2023-10" db="EMBL/GenBank/DDBJ databases">
        <title>Genomes of two closely related lineages of the louse Polyplax serrata with different host specificities.</title>
        <authorList>
            <person name="Martinu J."/>
            <person name="Tarabai H."/>
            <person name="Stefka J."/>
            <person name="Hypsa V."/>
        </authorList>
    </citation>
    <scope>NUCLEOTIDE SEQUENCE [LARGE SCALE GENOMIC DNA]</scope>
    <source>
        <strain evidence="2">HR10_N</strain>
    </source>
</reference>
<dbReference type="EMBL" id="JAWJWE010000037">
    <property type="protein sequence ID" value="KAK6625803.1"/>
    <property type="molecule type" value="Genomic_DNA"/>
</dbReference>
<dbReference type="Proteomes" id="UP001372834">
    <property type="component" value="Unassembled WGS sequence"/>
</dbReference>